<evidence type="ECO:0000256" key="10">
    <source>
        <dbReference type="ARBA" id="ARBA00023125"/>
    </source>
</evidence>
<proteinExistence type="inferred from homology"/>
<dbReference type="GO" id="GO:0000981">
    <property type="term" value="F:DNA-binding transcription factor activity, RNA polymerase II-specific"/>
    <property type="evidence" value="ECO:0007669"/>
    <property type="project" value="TreeGrafter"/>
</dbReference>
<evidence type="ECO:0000256" key="8">
    <source>
        <dbReference type="ARBA" id="ARBA00022833"/>
    </source>
</evidence>
<evidence type="ECO:0000256" key="9">
    <source>
        <dbReference type="ARBA" id="ARBA00023015"/>
    </source>
</evidence>
<evidence type="ECO:0000259" key="15">
    <source>
        <dbReference type="PROSITE" id="PS50157"/>
    </source>
</evidence>
<comment type="subcellular location">
    <subcellularLocation>
        <location evidence="2">Cytoplasm</location>
    </subcellularLocation>
    <subcellularLocation>
        <location evidence="1">Nucleus</location>
    </subcellularLocation>
</comment>
<dbReference type="Pfam" id="PF00096">
    <property type="entry name" value="zf-C2H2"/>
    <property type="match status" value="3"/>
</dbReference>
<accession>A0A090MQ74</accession>
<sequence>MSYVSTISSTVTSNSIPYNSMLERKNKNVLSNNSSPNNGDDEMSNQKEIKTPRSSLNGNKPPAINIIKTPNYQKESNKPKGLLLNDTTFINNDSKAPNLTELLKTPTIICSPTKITSLAHADELNTPSVFHSCTPKNMHQAFFGDHEPLFINSQNSTSINSTLVPLHNTEISTPTLLLPHSLSNKRCQQECERKSITIKRESLSPIESAVLKNSFNSSSSVLASPSMNSPGLVAQFFQFSPIVEHFLKPYTKNTPLSCSSTLEDGTSIYQHNSIDSSKIINEKNNYEDNDNNFINNSLPSYTITTIPQINNNEMFPNTTTISNNFSNTIVELKPPVLSTFTEMEKAIKEEVEEKTITFLTLDNSSQKTSLNSQTMDRPQIMTEGNYNIHTNNNLSRYPSPNITNDGNLLPVTTTINPNYSLNHNQHSNMNNIFSSKTEYGNDKYYHKTTNQQSHMPHYNNSATSYKSYSNNPQLNIASTEMLANYKQSPVMQPSSLIKQNNRMNGNKTNSIGGSSSNIENNKINLKNPPHQRPHKCPMVNCGKRFSRSDELTRHIRIHTGQKPFQCSICMRQFSRSDHLTTHVRTHTGEKPFSCEICGRKFARSDERKRHTKVHLKVKK</sequence>
<dbReference type="PROSITE" id="PS50157">
    <property type="entry name" value="ZINC_FINGER_C2H2_2"/>
    <property type="match status" value="3"/>
</dbReference>
<keyword evidence="5" id="KW-0479">Metal-binding</keyword>
<organism evidence="16">
    <name type="scientific">Strongyloides ratti</name>
    <name type="common">Parasitic roundworm</name>
    <dbReference type="NCBI Taxonomy" id="34506"/>
    <lineage>
        <taxon>Eukaryota</taxon>
        <taxon>Metazoa</taxon>
        <taxon>Ecdysozoa</taxon>
        <taxon>Nematoda</taxon>
        <taxon>Chromadorea</taxon>
        <taxon>Rhabditida</taxon>
        <taxon>Tylenchina</taxon>
        <taxon>Panagrolaimomorpha</taxon>
        <taxon>Strongyloidoidea</taxon>
        <taxon>Strongyloididae</taxon>
        <taxon>Strongyloides</taxon>
    </lineage>
</organism>
<dbReference type="Proteomes" id="UP000035682">
    <property type="component" value="Unplaced"/>
</dbReference>
<feature type="domain" description="C2H2-type" evidence="15">
    <location>
        <begin position="564"/>
        <end position="591"/>
    </location>
</feature>
<dbReference type="GO" id="GO:0000978">
    <property type="term" value="F:RNA polymerase II cis-regulatory region sequence-specific DNA binding"/>
    <property type="evidence" value="ECO:0007669"/>
    <property type="project" value="TreeGrafter"/>
</dbReference>
<evidence type="ECO:0000256" key="13">
    <source>
        <dbReference type="PROSITE-ProRule" id="PRU00042"/>
    </source>
</evidence>
<dbReference type="GO" id="GO:0005737">
    <property type="term" value="C:cytoplasm"/>
    <property type="evidence" value="ECO:0007669"/>
    <property type="project" value="UniProtKB-SubCell"/>
</dbReference>
<keyword evidence="4" id="KW-0963">Cytoplasm</keyword>
<dbReference type="EMBL" id="LN609398">
    <property type="protein sequence ID" value="CEF60308.1"/>
    <property type="molecule type" value="Genomic_DNA"/>
</dbReference>
<keyword evidence="9" id="KW-0805">Transcription regulation</keyword>
<dbReference type="PANTHER" id="PTHR23235">
    <property type="entry name" value="KRUEPPEL-LIKE TRANSCRIPTION FACTOR"/>
    <property type="match status" value="1"/>
</dbReference>
<dbReference type="WBParaSite" id="SRAE_X000204600.1">
    <property type="protein sequence ID" value="SRAE_X000204600.1"/>
    <property type="gene ID" value="WBGene00267624"/>
</dbReference>
<evidence type="ECO:0000256" key="1">
    <source>
        <dbReference type="ARBA" id="ARBA00004123"/>
    </source>
</evidence>
<reference evidence="18" key="3">
    <citation type="submission" date="2020-12" db="UniProtKB">
        <authorList>
            <consortium name="WormBaseParasite"/>
        </authorList>
    </citation>
    <scope>IDENTIFICATION</scope>
</reference>
<evidence type="ECO:0000313" key="19">
    <source>
        <dbReference type="WormBase" id="SRAE_X000204600"/>
    </source>
</evidence>
<evidence type="ECO:0000256" key="6">
    <source>
        <dbReference type="ARBA" id="ARBA00022737"/>
    </source>
</evidence>
<keyword evidence="7 13" id="KW-0863">Zinc-finger</keyword>
<dbReference type="PROSITE" id="PS00028">
    <property type="entry name" value="ZINC_FINGER_C2H2_1"/>
    <property type="match status" value="3"/>
</dbReference>
<evidence type="ECO:0000256" key="5">
    <source>
        <dbReference type="ARBA" id="ARBA00022723"/>
    </source>
</evidence>
<dbReference type="OMA" id="HEMPMEN"/>
<dbReference type="Gene3D" id="3.30.160.60">
    <property type="entry name" value="Classic Zinc Finger"/>
    <property type="match status" value="3"/>
</dbReference>
<protein>
    <submittedName>
        <fullName evidence="16">Zinc finger, C2H2 domain and Zinc finger C2H2-type/integrase DNA-binding domain and Zinc finger, C2H2-like domain-containing protein</fullName>
    </submittedName>
</protein>
<gene>
    <name evidence="16 18 19" type="ORF">SRAE_X000204600</name>
</gene>
<dbReference type="OrthoDB" id="10018191at2759"/>
<name>A0A090MQ74_STRRB</name>
<evidence type="ECO:0000256" key="11">
    <source>
        <dbReference type="ARBA" id="ARBA00023163"/>
    </source>
</evidence>
<feature type="region of interest" description="Disordered" evidence="14">
    <location>
        <begin position="28"/>
        <end position="63"/>
    </location>
</feature>
<evidence type="ECO:0000256" key="12">
    <source>
        <dbReference type="ARBA" id="ARBA00023242"/>
    </source>
</evidence>
<keyword evidence="12" id="KW-0539">Nucleus</keyword>
<dbReference type="SUPFAM" id="SSF57667">
    <property type="entry name" value="beta-beta-alpha zinc fingers"/>
    <property type="match status" value="2"/>
</dbReference>
<feature type="domain" description="C2H2-type" evidence="15">
    <location>
        <begin position="592"/>
        <end position="619"/>
    </location>
</feature>
<feature type="compositionally biased region" description="Low complexity" evidence="14">
    <location>
        <begin position="504"/>
        <end position="520"/>
    </location>
</feature>
<reference evidence="16" key="2">
    <citation type="submission" date="2014-09" db="EMBL/GenBank/DDBJ databases">
        <authorList>
            <person name="Aslett A.Martin."/>
        </authorList>
    </citation>
    <scope>NUCLEOTIDE SEQUENCE</scope>
    <source>
        <strain evidence="16">ED321 Heterogonic</strain>
    </source>
</reference>
<feature type="compositionally biased region" description="Polar residues" evidence="14">
    <location>
        <begin position="28"/>
        <end position="38"/>
    </location>
</feature>
<keyword evidence="11" id="KW-0804">Transcription</keyword>
<dbReference type="WormBase" id="SRAE_X000204600">
    <property type="protein sequence ID" value="SRP06021"/>
    <property type="gene ID" value="WBGene00267624"/>
</dbReference>
<evidence type="ECO:0000313" key="16">
    <source>
        <dbReference type="EMBL" id="CEF60308.1"/>
    </source>
</evidence>
<dbReference type="AlphaFoldDB" id="A0A090MQ74"/>
<dbReference type="GO" id="GO:0008270">
    <property type="term" value="F:zinc ion binding"/>
    <property type="evidence" value="ECO:0007669"/>
    <property type="project" value="UniProtKB-KW"/>
</dbReference>
<dbReference type="FunFam" id="3.30.160.60:FF:000092">
    <property type="entry name" value="Early growth response protein 3"/>
    <property type="match status" value="1"/>
</dbReference>
<evidence type="ECO:0000256" key="14">
    <source>
        <dbReference type="SAM" id="MobiDB-lite"/>
    </source>
</evidence>
<evidence type="ECO:0000256" key="2">
    <source>
        <dbReference type="ARBA" id="ARBA00004496"/>
    </source>
</evidence>
<feature type="region of interest" description="Disordered" evidence="14">
    <location>
        <begin position="499"/>
        <end position="520"/>
    </location>
</feature>
<evidence type="ECO:0000256" key="4">
    <source>
        <dbReference type="ARBA" id="ARBA00022490"/>
    </source>
</evidence>
<keyword evidence="6" id="KW-0677">Repeat</keyword>
<dbReference type="SMART" id="SM00355">
    <property type="entry name" value="ZnF_C2H2"/>
    <property type="match status" value="3"/>
</dbReference>
<reference evidence="17" key="1">
    <citation type="submission" date="2014-09" db="EMBL/GenBank/DDBJ databases">
        <authorList>
            <person name="Martin A.A."/>
        </authorList>
    </citation>
    <scope>NUCLEOTIDE SEQUENCE</scope>
    <source>
        <strain evidence="17">ED321</strain>
    </source>
</reference>
<comment type="similarity">
    <text evidence="3">Belongs to the EGR C2H2-type zinc-finger protein family.</text>
</comment>
<dbReference type="InterPro" id="IPR036236">
    <property type="entry name" value="Znf_C2H2_sf"/>
</dbReference>
<evidence type="ECO:0000313" key="18">
    <source>
        <dbReference type="WBParaSite" id="SRAE_X000204600.1"/>
    </source>
</evidence>
<keyword evidence="8" id="KW-0862">Zinc</keyword>
<evidence type="ECO:0000313" key="17">
    <source>
        <dbReference type="Proteomes" id="UP000035682"/>
    </source>
</evidence>
<feature type="domain" description="C2H2-type" evidence="15">
    <location>
        <begin position="534"/>
        <end position="563"/>
    </location>
</feature>
<dbReference type="PANTHER" id="PTHR23235:SF60">
    <property type="entry name" value="STRIPE, ISOFORM D"/>
    <property type="match status" value="1"/>
</dbReference>
<dbReference type="GO" id="GO:0005634">
    <property type="term" value="C:nucleus"/>
    <property type="evidence" value="ECO:0007669"/>
    <property type="project" value="UniProtKB-SubCell"/>
</dbReference>
<keyword evidence="10 16" id="KW-0238">DNA-binding</keyword>
<evidence type="ECO:0000256" key="7">
    <source>
        <dbReference type="ARBA" id="ARBA00022771"/>
    </source>
</evidence>
<dbReference type="CTD" id="36385118"/>
<dbReference type="GeneID" id="36385118"/>
<evidence type="ECO:0000256" key="3">
    <source>
        <dbReference type="ARBA" id="ARBA00005682"/>
    </source>
</evidence>
<dbReference type="InterPro" id="IPR013087">
    <property type="entry name" value="Znf_C2H2_type"/>
</dbReference>
<keyword evidence="17" id="KW-1185">Reference proteome</keyword>
<dbReference type="RefSeq" id="XP_024499517.1">
    <property type="nucleotide sequence ID" value="XM_024643363.1"/>
</dbReference>